<keyword evidence="4 10" id="KW-0699">rRNA-binding</keyword>
<protein>
    <recommendedName>
        <fullName evidence="9 10">Large ribosomal subunit protein uL22</fullName>
    </recommendedName>
</protein>
<dbReference type="HAMAP" id="MF_01331_B">
    <property type="entry name" value="Ribosomal_uL22_B"/>
    <property type="match status" value="1"/>
</dbReference>
<dbReference type="Gene3D" id="3.90.470.10">
    <property type="entry name" value="Ribosomal protein L22/L17"/>
    <property type="match status" value="1"/>
</dbReference>
<comment type="function">
    <text evidence="8">This protein binds specifically to 23S rRNA; its binding is stimulated by other ribosomal proteins, e.g. L4, L17, and L20. It is important during the early stages of 50S assembly. It makes multiple contacts with different domains of the 23S rRNA in the assembled 50S subunit and ribosome.</text>
</comment>
<comment type="subunit">
    <text evidence="3 10 12">Part of the 50S ribosomal subunit.</text>
</comment>
<keyword evidence="5 10" id="KW-0694">RNA-binding</keyword>
<evidence type="ECO:0000256" key="11">
    <source>
        <dbReference type="RuleBase" id="RU004005"/>
    </source>
</evidence>
<evidence type="ECO:0000313" key="15">
    <source>
        <dbReference type="EMBL" id="VEU56065.1"/>
    </source>
</evidence>
<dbReference type="InterPro" id="IPR036394">
    <property type="entry name" value="Ribosomal_uL22_sf"/>
</dbReference>
<evidence type="ECO:0000256" key="8">
    <source>
        <dbReference type="ARBA" id="ARBA00025084"/>
    </source>
</evidence>
<evidence type="ECO:0000256" key="4">
    <source>
        <dbReference type="ARBA" id="ARBA00022730"/>
    </source>
</evidence>
<dbReference type="CDD" id="cd00336">
    <property type="entry name" value="Ribosomal_L22"/>
    <property type="match status" value="1"/>
</dbReference>
<comment type="function">
    <text evidence="10 13">This protein binds specifically to 23S rRNA; its binding is stimulated by other ribosomal proteins, e.g., L4, L17, and L20. It is important during the early stages of 50S assembly. It makes multiple contacts with different domains of the 23S rRNA in the assembled 50S subunit and ribosome.</text>
</comment>
<accession>A0A448ZY52</accession>
<dbReference type="SUPFAM" id="SSF54843">
    <property type="entry name" value="Ribosomal protein L22"/>
    <property type="match status" value="1"/>
</dbReference>
<dbReference type="InterPro" id="IPR005727">
    <property type="entry name" value="Ribosomal_uL22_bac/chlpt-type"/>
</dbReference>
<dbReference type="AlphaFoldDB" id="A0A448ZY52"/>
<gene>
    <name evidence="15" type="primary">rplV_2</name>
    <name evidence="10" type="synonym">rplV</name>
    <name evidence="15" type="ORF">NCTC10113_00946</name>
</gene>
<dbReference type="NCBIfam" id="TIGR01044">
    <property type="entry name" value="rplV_bact"/>
    <property type="match status" value="1"/>
</dbReference>
<proteinExistence type="inferred from homology"/>
<dbReference type="EMBL" id="LR214939">
    <property type="protein sequence ID" value="VEU56065.1"/>
    <property type="molecule type" value="Genomic_DNA"/>
</dbReference>
<organism evidence="15">
    <name type="scientific">Metamycoplasma salivarium</name>
    <name type="common">Mycoplasma salivarium</name>
    <dbReference type="NCBI Taxonomy" id="2124"/>
    <lineage>
        <taxon>Bacteria</taxon>
        <taxon>Bacillati</taxon>
        <taxon>Mycoplasmatota</taxon>
        <taxon>Mycoplasmoidales</taxon>
        <taxon>Metamycoplasmataceae</taxon>
        <taxon>Metamycoplasma</taxon>
    </lineage>
</organism>
<dbReference type="RefSeq" id="WP_036456420.1">
    <property type="nucleotide sequence ID" value="NZ_LR214939.1"/>
</dbReference>
<evidence type="ECO:0000256" key="7">
    <source>
        <dbReference type="ARBA" id="ARBA00023274"/>
    </source>
</evidence>
<sequence length="225" mass="24676">MSLKEILTKSANASVKMQRVSPRKARLVADLIRYRKVTDALNILRNTYKKTSSILLKLLNSAIANATNNAGLDATKLYISKLLVNDGPTLKRFQPHARGRAFAILKRTSHFYIEVAEIGSVNDIIAEEAKEINKAKATEAKKEAKATLKSTKEVAKEPKKQEATTKKVVADKKASPKPAAKKPATTKTTSVDKKTDKPKETAKVSKPANVKKPATKKVTKKEGDK</sequence>
<dbReference type="GO" id="GO:0003735">
    <property type="term" value="F:structural constituent of ribosome"/>
    <property type="evidence" value="ECO:0007669"/>
    <property type="project" value="InterPro"/>
</dbReference>
<comment type="similarity">
    <text evidence="2 10 11">Belongs to the universal ribosomal protein uL22 family.</text>
</comment>
<feature type="compositionally biased region" description="Basic and acidic residues" evidence="14">
    <location>
        <begin position="137"/>
        <end position="174"/>
    </location>
</feature>
<keyword evidence="7 10" id="KW-0687">Ribonucleoprotein</keyword>
<dbReference type="PANTHER" id="PTHR13501">
    <property type="entry name" value="CHLOROPLAST 50S RIBOSOMAL PROTEIN L22-RELATED"/>
    <property type="match status" value="1"/>
</dbReference>
<dbReference type="InterPro" id="IPR047867">
    <property type="entry name" value="Ribosomal_uL22_bac/org-type"/>
</dbReference>
<evidence type="ECO:0000256" key="2">
    <source>
        <dbReference type="ARBA" id="ARBA00009451"/>
    </source>
</evidence>
<dbReference type="PANTHER" id="PTHR13501:SF8">
    <property type="entry name" value="LARGE RIBOSOMAL SUBUNIT PROTEIN UL22M"/>
    <property type="match status" value="1"/>
</dbReference>
<keyword evidence="6 10" id="KW-0689">Ribosomal protein</keyword>
<feature type="region of interest" description="Disordered" evidence="14">
    <location>
        <begin position="137"/>
        <end position="225"/>
    </location>
</feature>
<dbReference type="GO" id="GO:0019843">
    <property type="term" value="F:rRNA binding"/>
    <property type="evidence" value="ECO:0007669"/>
    <property type="project" value="UniProtKB-UniRule"/>
</dbReference>
<dbReference type="Pfam" id="PF00237">
    <property type="entry name" value="Ribosomal_L22"/>
    <property type="match status" value="1"/>
</dbReference>
<evidence type="ECO:0000256" key="9">
    <source>
        <dbReference type="ARBA" id="ARBA00035207"/>
    </source>
</evidence>
<geneLocation type="plasmid" evidence="15">
    <name>2</name>
</geneLocation>
<evidence type="ECO:0000256" key="10">
    <source>
        <dbReference type="HAMAP-Rule" id="MF_01331"/>
    </source>
</evidence>
<evidence type="ECO:0000256" key="13">
    <source>
        <dbReference type="RuleBase" id="RU004008"/>
    </source>
</evidence>
<evidence type="ECO:0000256" key="3">
    <source>
        <dbReference type="ARBA" id="ARBA00011838"/>
    </source>
</evidence>
<feature type="compositionally biased region" description="Low complexity" evidence="14">
    <location>
        <begin position="176"/>
        <end position="189"/>
    </location>
</feature>
<name>A0A448ZY52_METSV</name>
<evidence type="ECO:0000256" key="5">
    <source>
        <dbReference type="ARBA" id="ARBA00022884"/>
    </source>
</evidence>
<dbReference type="GO" id="GO:0022625">
    <property type="term" value="C:cytosolic large ribosomal subunit"/>
    <property type="evidence" value="ECO:0007669"/>
    <property type="project" value="TreeGrafter"/>
</dbReference>
<keyword evidence="15" id="KW-0614">Plasmid</keyword>
<dbReference type="InterPro" id="IPR001063">
    <property type="entry name" value="Ribosomal_uL22"/>
</dbReference>
<comment type="function">
    <text evidence="1 10">The globular domain of the protein is located near the polypeptide exit tunnel on the outside of the subunit, while an extended beta-hairpin is found that lines the wall of the exit tunnel in the center of the 70S ribosome.</text>
</comment>
<evidence type="ECO:0000256" key="1">
    <source>
        <dbReference type="ARBA" id="ARBA00003478"/>
    </source>
</evidence>
<evidence type="ECO:0000256" key="14">
    <source>
        <dbReference type="SAM" id="MobiDB-lite"/>
    </source>
</evidence>
<feature type="compositionally biased region" description="Basic and acidic residues" evidence="14">
    <location>
        <begin position="190"/>
        <end position="203"/>
    </location>
</feature>
<evidence type="ECO:0000256" key="6">
    <source>
        <dbReference type="ARBA" id="ARBA00022980"/>
    </source>
</evidence>
<reference evidence="15" key="1">
    <citation type="submission" date="2019-01" db="EMBL/GenBank/DDBJ databases">
        <authorList>
            <consortium name="Pathogen Informatics"/>
        </authorList>
    </citation>
    <scope>NUCLEOTIDE SEQUENCE [LARGE SCALE GENOMIC DNA]</scope>
    <source>
        <strain evidence="15">NCTC10113</strain>
    </source>
</reference>
<dbReference type="GO" id="GO:0006412">
    <property type="term" value="P:translation"/>
    <property type="evidence" value="ECO:0007669"/>
    <property type="project" value="UniProtKB-UniRule"/>
</dbReference>
<evidence type="ECO:0000256" key="12">
    <source>
        <dbReference type="RuleBase" id="RU004006"/>
    </source>
</evidence>